<evidence type="ECO:0000313" key="2">
    <source>
        <dbReference type="EMBL" id="SIQ39723.1"/>
    </source>
</evidence>
<dbReference type="AlphaFoldDB" id="A0A8G2CIZ9"/>
<dbReference type="OrthoDB" id="5672604at2"/>
<organism evidence="2 3">
    <name type="scientific">Acidiphilium rubrum</name>
    <dbReference type="NCBI Taxonomy" id="526"/>
    <lineage>
        <taxon>Bacteria</taxon>
        <taxon>Pseudomonadati</taxon>
        <taxon>Pseudomonadota</taxon>
        <taxon>Alphaproteobacteria</taxon>
        <taxon>Acetobacterales</taxon>
        <taxon>Acidocellaceae</taxon>
        <taxon>Acidiphilium</taxon>
    </lineage>
</organism>
<name>A0A8G2CIZ9_ACIRU</name>
<reference evidence="2 3" key="1">
    <citation type="submission" date="2017-01" db="EMBL/GenBank/DDBJ databases">
        <authorList>
            <person name="Varghese N."/>
            <person name="Submissions S."/>
        </authorList>
    </citation>
    <scope>NUCLEOTIDE SEQUENCE [LARGE SCALE GENOMIC DNA]</scope>
    <source>
        <strain evidence="2 3">ATCC 35905</strain>
    </source>
</reference>
<comment type="caution">
    <text evidence="2">The sequence shown here is derived from an EMBL/GenBank/DDBJ whole genome shotgun (WGS) entry which is preliminary data.</text>
</comment>
<feature type="domain" description="DUF4422" evidence="1">
    <location>
        <begin position="30"/>
        <end position="252"/>
    </location>
</feature>
<proteinExistence type="predicted"/>
<sequence>MRLQIFNCHHAVPDRPLTIGPFTTLVSGLHSDPAGRYLGDLDGANIAHRLEHSEMRQQYHVWKDHLWKYDYVGFEHYRRLFCLDPLPGSEIASRYKDWRPIRQRLLSDQTACRHDLCSSMFDRYLDMRRGFDPGAISRLTQWIGAHDVIVLRAILPDPIDTQWATTHMAEYWPILVGAVISSSYFKDRSVEIDFAMNQPAYCNMYILRAEIFDDYMRFWHEAVGFIASHITVYPRLVGHFAERLFNFYLMQKRMEDPLLKVGRLPYLFLNTELDAHAAA</sequence>
<gene>
    <name evidence="2" type="ORF">SAMN05421828_104105</name>
</gene>
<dbReference type="InterPro" id="IPR025536">
    <property type="entry name" value="DUF4422"/>
</dbReference>
<dbReference type="Pfam" id="PF14393">
    <property type="entry name" value="DUF4422"/>
    <property type="match status" value="1"/>
</dbReference>
<dbReference type="EMBL" id="FTNE01000004">
    <property type="protein sequence ID" value="SIQ39723.1"/>
    <property type="molecule type" value="Genomic_DNA"/>
</dbReference>
<evidence type="ECO:0000313" key="3">
    <source>
        <dbReference type="Proteomes" id="UP000186308"/>
    </source>
</evidence>
<protein>
    <recommendedName>
        <fullName evidence="1">DUF4422 domain-containing protein</fullName>
    </recommendedName>
</protein>
<accession>A0A8G2CIZ9</accession>
<keyword evidence="3" id="KW-1185">Reference proteome</keyword>
<evidence type="ECO:0000259" key="1">
    <source>
        <dbReference type="Pfam" id="PF14393"/>
    </source>
</evidence>
<dbReference type="Proteomes" id="UP000186308">
    <property type="component" value="Unassembled WGS sequence"/>
</dbReference>